<protein>
    <submittedName>
        <fullName evidence="2">Uncharacterized protein</fullName>
    </submittedName>
</protein>
<dbReference type="Proteomes" id="UP000038009">
    <property type="component" value="Unassembled WGS sequence"/>
</dbReference>
<evidence type="ECO:0000313" key="2">
    <source>
        <dbReference type="EMBL" id="KPI82649.1"/>
    </source>
</evidence>
<reference evidence="2 3" key="1">
    <citation type="journal article" date="2015" name="PLoS Pathog.">
        <title>Leptomonas seymouri: Adaptations to the Dixenous Life Cycle Analyzed by Genome Sequencing, Transcriptome Profiling and Co-infection with Leishmania donovani.</title>
        <authorList>
            <person name="Kraeva N."/>
            <person name="Butenko A."/>
            <person name="Hlavacova J."/>
            <person name="Kostygov A."/>
            <person name="Myskova J."/>
            <person name="Grybchuk D."/>
            <person name="Lestinova T."/>
            <person name="Votypka J."/>
            <person name="Volf P."/>
            <person name="Opperdoes F."/>
            <person name="Flegontov P."/>
            <person name="Lukes J."/>
            <person name="Yurchenko V."/>
        </authorList>
    </citation>
    <scope>NUCLEOTIDE SEQUENCE [LARGE SCALE GENOMIC DNA]</scope>
    <source>
        <strain evidence="2 3">ATCC 30220</strain>
    </source>
</reference>
<dbReference type="AlphaFoldDB" id="A0A0N0P281"/>
<organism evidence="2 3">
    <name type="scientific">Leptomonas seymouri</name>
    <dbReference type="NCBI Taxonomy" id="5684"/>
    <lineage>
        <taxon>Eukaryota</taxon>
        <taxon>Discoba</taxon>
        <taxon>Euglenozoa</taxon>
        <taxon>Kinetoplastea</taxon>
        <taxon>Metakinetoplastina</taxon>
        <taxon>Trypanosomatida</taxon>
        <taxon>Trypanosomatidae</taxon>
        <taxon>Leishmaniinae</taxon>
        <taxon>Leptomonas</taxon>
    </lineage>
</organism>
<name>A0A0N0P281_LEPSE</name>
<gene>
    <name evidence="2" type="ORF">ABL78_8339</name>
</gene>
<dbReference type="VEuPathDB" id="TriTrypDB:Lsey_0639_0020"/>
<evidence type="ECO:0000256" key="1">
    <source>
        <dbReference type="SAM" id="MobiDB-lite"/>
    </source>
</evidence>
<sequence length="151" mass="15702">MTARGYHTLPAPLQPRNMEKTPGCQSGRPQSGCEAACGWPTGSPSPQPTTQGKSPPGSANTSAQRLAAGTARQRTTELVEKPSSGAYFAREAIKQSEGGAEGGTGRTTPSAALAEGQKPGAAPGRQQPEHTAPKPVEGHWKREHNSERSHG</sequence>
<accession>A0A0N0P281</accession>
<evidence type="ECO:0000313" key="3">
    <source>
        <dbReference type="Proteomes" id="UP000038009"/>
    </source>
</evidence>
<comment type="caution">
    <text evidence="2">The sequence shown here is derived from an EMBL/GenBank/DDBJ whole genome shotgun (WGS) entry which is preliminary data.</text>
</comment>
<feature type="compositionally biased region" description="Basic and acidic residues" evidence="1">
    <location>
        <begin position="127"/>
        <end position="151"/>
    </location>
</feature>
<dbReference type="EMBL" id="LJSK01000639">
    <property type="protein sequence ID" value="KPI82649.1"/>
    <property type="molecule type" value="Genomic_DNA"/>
</dbReference>
<feature type="region of interest" description="Disordered" evidence="1">
    <location>
        <begin position="1"/>
        <end position="151"/>
    </location>
</feature>
<feature type="compositionally biased region" description="Low complexity" evidence="1">
    <location>
        <begin position="40"/>
        <end position="52"/>
    </location>
</feature>
<keyword evidence="3" id="KW-1185">Reference proteome</keyword>
<proteinExistence type="predicted"/>